<evidence type="ECO:0000259" key="3">
    <source>
        <dbReference type="Pfam" id="PF12706"/>
    </source>
</evidence>
<comment type="caution">
    <text evidence="4">The sequence shown here is derived from an EMBL/GenBank/DDBJ whole genome shotgun (WGS) entry which is preliminary data.</text>
</comment>
<dbReference type="InterPro" id="IPR044094">
    <property type="entry name" value="AtsA-like_MBL-fold"/>
</dbReference>
<dbReference type="Proteomes" id="UP000606115">
    <property type="component" value="Unassembled WGS sequence"/>
</dbReference>
<dbReference type="InterPro" id="IPR036866">
    <property type="entry name" value="RibonucZ/Hydroxyglut_hydro"/>
</dbReference>
<evidence type="ECO:0000313" key="4">
    <source>
        <dbReference type="EMBL" id="GGJ49604.1"/>
    </source>
</evidence>
<dbReference type="PANTHER" id="PTHR46018">
    <property type="entry name" value="ZINC PHOSPHODIESTERASE ELAC PROTEIN 1"/>
    <property type="match status" value="1"/>
</dbReference>
<accession>A0ABQ2D8D2</accession>
<dbReference type="GeneID" id="303302922"/>
<protein>
    <recommendedName>
        <fullName evidence="3">Metallo-beta-lactamase domain-containing protein</fullName>
    </recommendedName>
</protein>
<gene>
    <name evidence="4" type="ORF">GCM10007173_05210</name>
</gene>
<dbReference type="Pfam" id="PF23023">
    <property type="entry name" value="Anti-Pycsar_Apyc1"/>
    <property type="match status" value="1"/>
</dbReference>
<dbReference type="SUPFAM" id="SSF56281">
    <property type="entry name" value="Metallo-hydrolase/oxidoreductase"/>
    <property type="match status" value="1"/>
</dbReference>
<dbReference type="Gene3D" id="3.60.15.10">
    <property type="entry name" value="Ribonuclease Z/Hydroxyacylglutathione hydrolase-like"/>
    <property type="match status" value="1"/>
</dbReference>
<dbReference type="RefSeq" id="WP_229676959.1">
    <property type="nucleotide sequence ID" value="NZ_BMKX01000001.1"/>
</dbReference>
<keyword evidence="5" id="KW-1185">Reference proteome</keyword>
<sequence>MNQNFQTELITLGTAAGPAIRGKENGMASAVVVGGRHYLVDFGLGCVRAAHEAGLRGKDMAAAFITHLHSDHVGELPAYLMWNWGKPVEGFTSPVRFLGPGRDPHHPRGNQLSGTRDMIEHTLQAFSYDLDIRVNDEGRPVMDGLLEVENIAIPQAGGDEPFMVYQDERVTVSAVLVEHPPVYPAFAFRFDTADGSVTFSGDTAECEALVRLARGTDILVHEAVNLEFFASRGFDESFLNHQAKSHSSPEGAGRVAQACGAKQLVLSHLAGVATADEWRTRAESTFDGPVQVATSGQRFVVERAASQIVA</sequence>
<dbReference type="Pfam" id="PF12706">
    <property type="entry name" value="Lactamase_B_2"/>
    <property type="match status" value="1"/>
</dbReference>
<dbReference type="InterPro" id="IPR001279">
    <property type="entry name" value="Metallo-B-lactamas"/>
</dbReference>
<keyword evidence="1" id="KW-0540">Nuclease</keyword>
<keyword evidence="2" id="KW-0378">Hydrolase</keyword>
<dbReference type="PANTHER" id="PTHR46018:SF2">
    <property type="entry name" value="ZINC PHOSPHODIESTERASE ELAC PROTEIN 1"/>
    <property type="match status" value="1"/>
</dbReference>
<keyword evidence="1" id="KW-0255">Endonuclease</keyword>
<proteinExistence type="predicted"/>
<evidence type="ECO:0000256" key="2">
    <source>
        <dbReference type="ARBA" id="ARBA00022801"/>
    </source>
</evidence>
<dbReference type="EMBL" id="BMKX01000001">
    <property type="protein sequence ID" value="GGJ49604.1"/>
    <property type="molecule type" value="Genomic_DNA"/>
</dbReference>
<organism evidence="4 5">
    <name type="scientific">Glutamicibacter ardleyensis</name>
    <dbReference type="NCBI Taxonomy" id="225894"/>
    <lineage>
        <taxon>Bacteria</taxon>
        <taxon>Bacillati</taxon>
        <taxon>Actinomycetota</taxon>
        <taxon>Actinomycetes</taxon>
        <taxon>Micrococcales</taxon>
        <taxon>Micrococcaceae</taxon>
        <taxon>Glutamicibacter</taxon>
    </lineage>
</organism>
<name>A0ABQ2D8D2_9MICC</name>
<feature type="domain" description="Metallo-beta-lactamase" evidence="3">
    <location>
        <begin position="155"/>
        <end position="268"/>
    </location>
</feature>
<dbReference type="CDD" id="cd07719">
    <property type="entry name" value="arylsulfatase_AtsA-like_MBL-fold"/>
    <property type="match status" value="1"/>
</dbReference>
<evidence type="ECO:0000313" key="5">
    <source>
        <dbReference type="Proteomes" id="UP000606115"/>
    </source>
</evidence>
<reference evidence="5" key="1">
    <citation type="journal article" date="2019" name="Int. J. Syst. Evol. Microbiol.">
        <title>The Global Catalogue of Microorganisms (GCM) 10K type strain sequencing project: providing services to taxonomists for standard genome sequencing and annotation.</title>
        <authorList>
            <consortium name="The Broad Institute Genomics Platform"/>
            <consortium name="The Broad Institute Genome Sequencing Center for Infectious Disease"/>
            <person name="Wu L."/>
            <person name="Ma J."/>
        </authorList>
    </citation>
    <scope>NUCLEOTIDE SEQUENCE [LARGE SCALE GENOMIC DNA]</scope>
    <source>
        <strain evidence="5">CGMCC 1.3685</strain>
    </source>
</reference>
<evidence type="ECO:0000256" key="1">
    <source>
        <dbReference type="ARBA" id="ARBA00022759"/>
    </source>
</evidence>